<dbReference type="InterPro" id="IPR008928">
    <property type="entry name" value="6-hairpin_glycosidase_sf"/>
</dbReference>
<keyword evidence="6" id="KW-1185">Reference proteome</keyword>
<dbReference type="PANTHER" id="PTHR34987">
    <property type="entry name" value="C, PUTATIVE (AFU_ORTHOLOGUE AFUA_3G02880)-RELATED"/>
    <property type="match status" value="1"/>
</dbReference>
<dbReference type="InterPro" id="IPR008979">
    <property type="entry name" value="Galactose-bd-like_sf"/>
</dbReference>
<dbReference type="Pfam" id="PF17390">
    <property type="entry name" value="Bac_rhamnosid_C"/>
    <property type="match status" value="1"/>
</dbReference>
<dbReference type="Gene3D" id="2.60.120.260">
    <property type="entry name" value="Galactose-binding domain-like"/>
    <property type="match status" value="1"/>
</dbReference>
<feature type="chain" id="PRO_5047379448" evidence="1">
    <location>
        <begin position="22"/>
        <end position="792"/>
    </location>
</feature>
<evidence type="ECO:0000259" key="2">
    <source>
        <dbReference type="Pfam" id="PF08531"/>
    </source>
</evidence>
<dbReference type="InterPro" id="IPR035396">
    <property type="entry name" value="Bac_rhamnosid6H"/>
</dbReference>
<dbReference type="SUPFAM" id="SSF49785">
    <property type="entry name" value="Galactose-binding domain-like"/>
    <property type="match status" value="1"/>
</dbReference>
<dbReference type="Gene3D" id="2.60.420.10">
    <property type="entry name" value="Maltose phosphorylase, domain 3"/>
    <property type="match status" value="1"/>
</dbReference>
<proteinExistence type="predicted"/>
<feature type="domain" description="Alpha-L-rhamnosidase six-hairpin glycosidase" evidence="3">
    <location>
        <begin position="382"/>
        <end position="704"/>
    </location>
</feature>
<accession>A0ABV2T534</accession>
<evidence type="ECO:0000313" key="5">
    <source>
        <dbReference type="EMBL" id="MET6998133.1"/>
    </source>
</evidence>
<dbReference type="RefSeq" id="WP_354660768.1">
    <property type="nucleotide sequence ID" value="NZ_JBEXAC010000001.1"/>
</dbReference>
<dbReference type="SUPFAM" id="SSF48208">
    <property type="entry name" value="Six-hairpin glycosidases"/>
    <property type="match status" value="1"/>
</dbReference>
<dbReference type="InterPro" id="IPR013737">
    <property type="entry name" value="Bac_rhamnosid_N"/>
</dbReference>
<protein>
    <submittedName>
        <fullName evidence="5">Alpha-L-rhamnosidase C-terminal domain-containing protein</fullName>
    </submittedName>
</protein>
<comment type="caution">
    <text evidence="5">The sequence shown here is derived from an EMBL/GenBank/DDBJ whole genome shotgun (WGS) entry which is preliminary data.</text>
</comment>
<feature type="domain" description="Alpha-L-rhamnosidase C-terminal" evidence="4">
    <location>
        <begin position="713"/>
        <end position="774"/>
    </location>
</feature>
<organism evidence="5 6">
    <name type="scientific">Chitinophaga defluvii</name>
    <dbReference type="NCBI Taxonomy" id="3163343"/>
    <lineage>
        <taxon>Bacteria</taxon>
        <taxon>Pseudomonadati</taxon>
        <taxon>Bacteroidota</taxon>
        <taxon>Chitinophagia</taxon>
        <taxon>Chitinophagales</taxon>
        <taxon>Chitinophagaceae</taxon>
        <taxon>Chitinophaga</taxon>
    </lineage>
</organism>
<feature type="domain" description="Bacterial alpha-L-rhamnosidase N-terminal" evidence="2">
    <location>
        <begin position="70"/>
        <end position="216"/>
    </location>
</feature>
<evidence type="ECO:0000313" key="6">
    <source>
        <dbReference type="Proteomes" id="UP001549749"/>
    </source>
</evidence>
<evidence type="ECO:0000256" key="1">
    <source>
        <dbReference type="SAM" id="SignalP"/>
    </source>
</evidence>
<dbReference type="PANTHER" id="PTHR34987:SF2">
    <property type="entry name" value="B, PUTATIVE (AFU_ORTHOLOGUE AFUA_7G05040)-RELATED"/>
    <property type="match status" value="1"/>
</dbReference>
<dbReference type="EMBL" id="JBEXAC010000001">
    <property type="protein sequence ID" value="MET6998133.1"/>
    <property type="molecule type" value="Genomic_DNA"/>
</dbReference>
<dbReference type="Proteomes" id="UP001549749">
    <property type="component" value="Unassembled WGS sequence"/>
</dbReference>
<feature type="signal peptide" evidence="1">
    <location>
        <begin position="1"/>
        <end position="21"/>
    </location>
</feature>
<name>A0ABV2T534_9BACT</name>
<reference evidence="5 6" key="1">
    <citation type="submission" date="2024-06" db="EMBL/GenBank/DDBJ databases">
        <title>Chitinophaga defluvii sp. nov., isolated from municipal sewage.</title>
        <authorList>
            <person name="Zhang L."/>
        </authorList>
    </citation>
    <scope>NUCLEOTIDE SEQUENCE [LARGE SCALE GENOMIC DNA]</scope>
    <source>
        <strain evidence="5 6">H8</strain>
    </source>
</reference>
<dbReference type="Pfam" id="PF17389">
    <property type="entry name" value="Bac_rhamnosid6H"/>
    <property type="match status" value="1"/>
</dbReference>
<dbReference type="InterPro" id="IPR012341">
    <property type="entry name" value="6hp_glycosidase-like_sf"/>
</dbReference>
<dbReference type="Gene3D" id="1.50.10.10">
    <property type="match status" value="1"/>
</dbReference>
<evidence type="ECO:0000259" key="3">
    <source>
        <dbReference type="Pfam" id="PF17389"/>
    </source>
</evidence>
<sequence>MMRRLLGATLICLFFMGSLCAQDVKMNPALLQGHWPANWVTCPDVPLRDYGVFHFRKTFSLTSKPGKFLVHVTGDNRYRLFVNGTPVCSGPARGDLYNWYFESVDLAPYLKAGENVIAALVWNMGVYAPVAQISNQTAFVLQGDSEAEQLVNTNGTWKVMVNQSYTPCSTDNMQRLRAYMVIGPGDQIDGSRYPWGWEQPGYNDVAWKAASAVANPAPLGYGTDNQWTLVPRPIPLMEETLQRIPAVRRAEGMEVNADFLGGKKPLTIPANKTVSILLDQTFNTTAYPELLVNGGKGTVVKMTYAEALFDKNNQKGNRDEITGKNIIGNYDVFQMDGGNNRLFRPLWFRTYRYLQLDITTADQPLVITDMYGQYTGYPFKAVAGFSSNDASMQELWKVGWRTARLCAGETYFDCPYYEQLQYEGDTRIQSLISLYVTGDDRLMRKAIMDFYHSRVPEGLTQGRYPSNRIQVIPPFSLYWVTMVYDYWMHRKDDAFLKPLLTAVSGVLNWYEQKIDEEKKMLGPMKWWNFVDYTDAFADGVPEGATNGNSSVITLQYVYTLQQAAELFTYFGKTYEGAYYKKLAATLSNGTYQQCFDKGREEMANTPEKKAFSQHAGIMAILTNTIPAKDIKAVMNKILSDNTLGPATFYYRFYLNQALKKAGMADQYYGELTPWRNMLKTGLTTFAEKPEPARSDCHAWSASPNYDFLATICGIMPDAPGFAKVLVRPAPGELTEINGSMPHPAGTITVSLKRTGKSDGIAGEVVLPPGISGRFVWNGKVVVLKPGKQAVRL</sequence>
<dbReference type="InterPro" id="IPR035398">
    <property type="entry name" value="Bac_rhamnosid_C"/>
</dbReference>
<keyword evidence="1" id="KW-0732">Signal</keyword>
<evidence type="ECO:0000259" key="4">
    <source>
        <dbReference type="Pfam" id="PF17390"/>
    </source>
</evidence>
<gene>
    <name evidence="5" type="ORF">ABR189_12165</name>
</gene>
<dbReference type="Pfam" id="PF08531">
    <property type="entry name" value="Bac_rhamnosid_N"/>
    <property type="match status" value="1"/>
</dbReference>